<proteinExistence type="predicted"/>
<comment type="caution">
    <text evidence="1">The sequence shown here is derived from an EMBL/GenBank/DDBJ whole genome shotgun (WGS) entry which is preliminary data.</text>
</comment>
<keyword evidence="2" id="KW-1185">Reference proteome</keyword>
<reference evidence="2" key="1">
    <citation type="journal article" date="2019" name="Int. J. Syst. Evol. Microbiol.">
        <title>The Global Catalogue of Microorganisms (GCM) 10K type strain sequencing project: providing services to taxonomists for standard genome sequencing and annotation.</title>
        <authorList>
            <consortium name="The Broad Institute Genomics Platform"/>
            <consortium name="The Broad Institute Genome Sequencing Center for Infectious Disease"/>
            <person name="Wu L."/>
            <person name="Ma J."/>
        </authorList>
    </citation>
    <scope>NUCLEOTIDE SEQUENCE [LARGE SCALE GENOMIC DNA]</scope>
    <source>
        <strain evidence="2">CGMCC 4.7641</strain>
    </source>
</reference>
<dbReference type="RefSeq" id="WP_378302299.1">
    <property type="nucleotide sequence ID" value="NZ_JBHUKS010000005.1"/>
</dbReference>
<evidence type="ECO:0000313" key="2">
    <source>
        <dbReference type="Proteomes" id="UP001597483"/>
    </source>
</evidence>
<dbReference type="Proteomes" id="UP001597483">
    <property type="component" value="Unassembled WGS sequence"/>
</dbReference>
<evidence type="ECO:0000313" key="1">
    <source>
        <dbReference type="EMBL" id="MFD2467512.1"/>
    </source>
</evidence>
<gene>
    <name evidence="1" type="ORF">ACFSVL_08925</name>
</gene>
<sequence>MNAGAVVALAVVALAVVIGLAARGRKQMDLEQWTVAGRSYGTLLFWVIRFRSAVRPQRSTLSAKRPVYAQRPCGVRRECVCPG</sequence>
<dbReference type="EMBL" id="JBHUKS010000005">
    <property type="protein sequence ID" value="MFD2467512.1"/>
    <property type="molecule type" value="Genomic_DNA"/>
</dbReference>
<protein>
    <recommendedName>
        <fullName evidence="3">Secreted protein</fullName>
    </recommendedName>
</protein>
<organism evidence="1 2">
    <name type="scientific">Amycolatopsis silviterrae</name>
    <dbReference type="NCBI Taxonomy" id="1656914"/>
    <lineage>
        <taxon>Bacteria</taxon>
        <taxon>Bacillati</taxon>
        <taxon>Actinomycetota</taxon>
        <taxon>Actinomycetes</taxon>
        <taxon>Pseudonocardiales</taxon>
        <taxon>Pseudonocardiaceae</taxon>
        <taxon>Amycolatopsis</taxon>
    </lineage>
</organism>
<evidence type="ECO:0008006" key="3">
    <source>
        <dbReference type="Google" id="ProtNLM"/>
    </source>
</evidence>
<accession>A0ABW5H2M3</accession>
<name>A0ABW5H2M3_9PSEU</name>